<dbReference type="Proteomes" id="UP000006794">
    <property type="component" value="Chromosome"/>
</dbReference>
<proteinExistence type="predicted"/>
<dbReference type="GeneID" id="55563992"/>
<dbReference type="KEGG" id="hxa:Halxa_2494"/>
<keyword evidence="2" id="KW-1185">Reference proteome</keyword>
<reference evidence="1 2" key="1">
    <citation type="journal article" date="2012" name="Stand. Genomic Sci.">
        <title>Complete genome sequence of Halopiger xanaduensis type strain (SH-6(T)).</title>
        <authorList>
            <person name="Anderson I."/>
            <person name="Tindall B.J."/>
            <person name="Rohde M."/>
            <person name="Lucas S."/>
            <person name="Han J."/>
            <person name="Lapidus A."/>
            <person name="Cheng J.F."/>
            <person name="Goodwin L."/>
            <person name="Pitluck S."/>
            <person name="Peters L."/>
            <person name="Pati A."/>
            <person name="Mikhailova N."/>
            <person name="Pagani I."/>
            <person name="Teshima H."/>
            <person name="Han C."/>
            <person name="Tapia R."/>
            <person name="Land M."/>
            <person name="Woyke T."/>
            <person name="Klenk H.P."/>
            <person name="Kyrpides N."/>
            <person name="Ivanova N."/>
        </authorList>
    </citation>
    <scope>NUCLEOTIDE SEQUENCE [LARGE SCALE GENOMIC DNA]</scope>
    <source>
        <strain evidence="2">DSM 18323 / JCM 14033 / SH-6</strain>
    </source>
</reference>
<dbReference type="AlphaFoldDB" id="F8D8Z0"/>
<accession>F8D8Z0</accession>
<dbReference type="InterPro" id="IPR046349">
    <property type="entry name" value="C1-like_sf"/>
</dbReference>
<dbReference type="eggNOG" id="arCOG10763">
    <property type="taxonomic scope" value="Archaea"/>
</dbReference>
<protein>
    <submittedName>
        <fullName evidence="1">Uncharacterized protein</fullName>
    </submittedName>
</protein>
<sequence>MKLGTICTTCGERIEENELQYCETCGRGLHEPCREYETTVECRRCGDEQWIGAVEF</sequence>
<dbReference type="HOGENOM" id="CLU_3003244_0_0_2"/>
<dbReference type="SUPFAM" id="SSF57889">
    <property type="entry name" value="Cysteine-rich domain"/>
    <property type="match status" value="1"/>
</dbReference>
<dbReference type="OrthoDB" id="189657at2157"/>
<name>F8D8Z0_HALXS</name>
<dbReference type="RefSeq" id="WP_013880003.1">
    <property type="nucleotide sequence ID" value="NC_015666.1"/>
</dbReference>
<dbReference type="EMBL" id="CP002839">
    <property type="protein sequence ID" value="AEH37112.1"/>
    <property type="molecule type" value="Genomic_DNA"/>
</dbReference>
<evidence type="ECO:0000313" key="1">
    <source>
        <dbReference type="EMBL" id="AEH37112.1"/>
    </source>
</evidence>
<organism evidence="1 2">
    <name type="scientific">Halopiger xanaduensis (strain DSM 18323 / JCM 14033 / SH-6)</name>
    <dbReference type="NCBI Taxonomy" id="797210"/>
    <lineage>
        <taxon>Archaea</taxon>
        <taxon>Methanobacteriati</taxon>
        <taxon>Methanobacteriota</taxon>
        <taxon>Stenosarchaea group</taxon>
        <taxon>Halobacteria</taxon>
        <taxon>Halobacteriales</taxon>
        <taxon>Natrialbaceae</taxon>
        <taxon>Halopiger</taxon>
    </lineage>
</organism>
<evidence type="ECO:0000313" key="2">
    <source>
        <dbReference type="Proteomes" id="UP000006794"/>
    </source>
</evidence>
<gene>
    <name evidence="1" type="ordered locus">Halxa_2494</name>
</gene>